<dbReference type="Pfam" id="PF20393">
    <property type="entry name" value="Pro_CA_2"/>
    <property type="match status" value="1"/>
</dbReference>
<proteinExistence type="predicted"/>
<gene>
    <name evidence="1" type="ORF">A2478_04060</name>
</gene>
<dbReference type="GO" id="GO:0008270">
    <property type="term" value="F:zinc ion binding"/>
    <property type="evidence" value="ECO:0007669"/>
    <property type="project" value="InterPro"/>
</dbReference>
<sequence length="164" mass="18419">MSHTCKALVVTCMDFRFQTAIRKFLKAQGLIDSYDLFSVAGTQKTFLNPETQATALKQVELSAKLHGMTDVYLIAHWDCGAYGGNATLGGGESEKNKYIQDLASAEAIIKKHFPNLKVRKYLARFGSNNFWDKFVFFCINVIGKVFSPSVDNQNIKSKVYFELV</sequence>
<evidence type="ECO:0008006" key="3">
    <source>
        <dbReference type="Google" id="ProtNLM"/>
    </source>
</evidence>
<comment type="caution">
    <text evidence="1">The sequence shown here is derived from an EMBL/GenBank/DDBJ whole genome shotgun (WGS) entry which is preliminary data.</text>
</comment>
<dbReference type="InterPro" id="IPR036874">
    <property type="entry name" value="Carbonic_anhydrase_sf"/>
</dbReference>
<name>A0A1F5SY51_9BACT</name>
<organism evidence="1 2">
    <name type="scientific">Candidatus Falkowbacteria bacterium RIFOXYC2_FULL_36_12</name>
    <dbReference type="NCBI Taxonomy" id="1798002"/>
    <lineage>
        <taxon>Bacteria</taxon>
        <taxon>Candidatus Falkowiibacteriota</taxon>
    </lineage>
</organism>
<evidence type="ECO:0000313" key="2">
    <source>
        <dbReference type="Proteomes" id="UP000179001"/>
    </source>
</evidence>
<dbReference type="AlphaFoldDB" id="A0A1F5SY51"/>
<dbReference type="STRING" id="1798002.A2478_04060"/>
<dbReference type="EMBL" id="MFGJ01000007">
    <property type="protein sequence ID" value="OGF31634.1"/>
    <property type="molecule type" value="Genomic_DNA"/>
</dbReference>
<dbReference type="SUPFAM" id="SSF53056">
    <property type="entry name" value="beta-carbonic anhydrase, cab"/>
    <property type="match status" value="1"/>
</dbReference>
<protein>
    <recommendedName>
        <fullName evidence="3">Carbonic anhydrase</fullName>
    </recommendedName>
</protein>
<dbReference type="Gene3D" id="3.40.1050.10">
    <property type="entry name" value="Carbonic anhydrase"/>
    <property type="match status" value="1"/>
</dbReference>
<dbReference type="GO" id="GO:0004089">
    <property type="term" value="F:carbonate dehydratase activity"/>
    <property type="evidence" value="ECO:0007669"/>
    <property type="project" value="InterPro"/>
</dbReference>
<dbReference type="InterPro" id="IPR046871">
    <property type="entry name" value="Pro_CA_2"/>
</dbReference>
<accession>A0A1F5SY51</accession>
<reference evidence="1 2" key="1">
    <citation type="journal article" date="2016" name="Nat. Commun.">
        <title>Thousands of microbial genomes shed light on interconnected biogeochemical processes in an aquifer system.</title>
        <authorList>
            <person name="Anantharaman K."/>
            <person name="Brown C.T."/>
            <person name="Hug L.A."/>
            <person name="Sharon I."/>
            <person name="Castelle C.J."/>
            <person name="Probst A.J."/>
            <person name="Thomas B.C."/>
            <person name="Singh A."/>
            <person name="Wilkins M.J."/>
            <person name="Karaoz U."/>
            <person name="Brodie E.L."/>
            <person name="Williams K.H."/>
            <person name="Hubbard S.S."/>
            <person name="Banfield J.F."/>
        </authorList>
    </citation>
    <scope>NUCLEOTIDE SEQUENCE [LARGE SCALE GENOMIC DNA]</scope>
</reference>
<dbReference type="Proteomes" id="UP000179001">
    <property type="component" value="Unassembled WGS sequence"/>
</dbReference>
<evidence type="ECO:0000313" key="1">
    <source>
        <dbReference type="EMBL" id="OGF31634.1"/>
    </source>
</evidence>